<organism evidence="2 3">
    <name type="scientific">Thalassiosira oceanica</name>
    <name type="common">Marine diatom</name>
    <dbReference type="NCBI Taxonomy" id="159749"/>
    <lineage>
        <taxon>Eukaryota</taxon>
        <taxon>Sar</taxon>
        <taxon>Stramenopiles</taxon>
        <taxon>Ochrophyta</taxon>
        <taxon>Bacillariophyta</taxon>
        <taxon>Coscinodiscophyceae</taxon>
        <taxon>Thalassiosirophycidae</taxon>
        <taxon>Thalassiosirales</taxon>
        <taxon>Thalassiosiraceae</taxon>
        <taxon>Thalassiosira</taxon>
    </lineage>
</organism>
<dbReference type="EMBL" id="AGNL01023849">
    <property type="protein sequence ID" value="EJK59002.1"/>
    <property type="molecule type" value="Genomic_DNA"/>
</dbReference>
<dbReference type="AlphaFoldDB" id="K0SKL5"/>
<dbReference type="InterPro" id="IPR011050">
    <property type="entry name" value="Pectin_lyase_fold/virulence"/>
</dbReference>
<protein>
    <recommendedName>
        <fullName evidence="4">DUF1565 domain-containing protein</fullName>
    </recommendedName>
</protein>
<proteinExistence type="predicted"/>
<feature type="non-terminal residue" evidence="2">
    <location>
        <position position="141"/>
    </location>
</feature>
<reference evidence="2 3" key="1">
    <citation type="journal article" date="2012" name="Genome Biol.">
        <title>Genome and low-iron response of an oceanic diatom adapted to chronic iron limitation.</title>
        <authorList>
            <person name="Lommer M."/>
            <person name="Specht M."/>
            <person name="Roy A.S."/>
            <person name="Kraemer L."/>
            <person name="Andreson R."/>
            <person name="Gutowska M.A."/>
            <person name="Wolf J."/>
            <person name="Bergner S.V."/>
            <person name="Schilhabel M.B."/>
            <person name="Klostermeier U.C."/>
            <person name="Beiko R.G."/>
            <person name="Rosenstiel P."/>
            <person name="Hippler M."/>
            <person name="Laroche J."/>
        </authorList>
    </citation>
    <scope>NUCLEOTIDE SEQUENCE [LARGE SCALE GENOMIC DNA]</scope>
    <source>
        <strain evidence="2 3">CCMP1005</strain>
    </source>
</reference>
<feature type="signal peptide" evidence="1">
    <location>
        <begin position="1"/>
        <end position="21"/>
    </location>
</feature>
<evidence type="ECO:0000256" key="1">
    <source>
        <dbReference type="SAM" id="SignalP"/>
    </source>
</evidence>
<dbReference type="InterPro" id="IPR012334">
    <property type="entry name" value="Pectin_lyas_fold"/>
</dbReference>
<feature type="chain" id="PRO_5003837254" description="DUF1565 domain-containing protein" evidence="1">
    <location>
        <begin position="22"/>
        <end position="141"/>
    </location>
</feature>
<evidence type="ECO:0000313" key="2">
    <source>
        <dbReference type="EMBL" id="EJK59002.1"/>
    </source>
</evidence>
<keyword evidence="1" id="KW-0732">Signal</keyword>
<dbReference type="Gene3D" id="2.160.20.10">
    <property type="entry name" value="Single-stranded right-handed beta-helix, Pectin lyase-like"/>
    <property type="match status" value="1"/>
</dbReference>
<dbReference type="SUPFAM" id="SSF51126">
    <property type="entry name" value="Pectin lyase-like"/>
    <property type="match status" value="1"/>
</dbReference>
<dbReference type="Proteomes" id="UP000266841">
    <property type="component" value="Unassembled WGS sequence"/>
</dbReference>
<name>K0SKL5_THAOC</name>
<sequence length="141" mass="14415">MHFSYFALVLLFSVPPAPSRAAEAGGNLFLRGSGGRSAPPTEEASLLLYVGPDGDDAASNDGATRAAPFRTLARATRAAREAGASTRGGEIVLLAGRYDWEEEGGLVEGLVGPSGDDPFVVRAEGEVLLDGSDGLPPCPSG</sequence>
<evidence type="ECO:0008006" key="4">
    <source>
        <dbReference type="Google" id="ProtNLM"/>
    </source>
</evidence>
<gene>
    <name evidence="2" type="ORF">THAOC_20831</name>
</gene>
<keyword evidence="3" id="KW-1185">Reference proteome</keyword>
<accession>K0SKL5</accession>
<comment type="caution">
    <text evidence="2">The sequence shown here is derived from an EMBL/GenBank/DDBJ whole genome shotgun (WGS) entry which is preliminary data.</text>
</comment>
<evidence type="ECO:0000313" key="3">
    <source>
        <dbReference type="Proteomes" id="UP000266841"/>
    </source>
</evidence>